<dbReference type="RefSeq" id="XP_008096912.1">
    <property type="nucleotide sequence ID" value="XM_008098721.1"/>
</dbReference>
<reference evidence="3" key="1">
    <citation type="journal article" date="2012" name="Nat. Genet.">
        <title>Lifestyle transitions in plant pathogenic Colletotrichum fungi deciphered by genome and transcriptome analyses.</title>
        <authorList>
            <person name="O'Connell R.J."/>
            <person name="Thon M.R."/>
            <person name="Hacquard S."/>
            <person name="Amyotte S.G."/>
            <person name="Kleemann J."/>
            <person name="Torres M.F."/>
            <person name="Damm U."/>
            <person name="Buiate E.A."/>
            <person name="Epstein L."/>
            <person name="Alkan N."/>
            <person name="Altmueller J."/>
            <person name="Alvarado-Balderrama L."/>
            <person name="Bauser C.A."/>
            <person name="Becker C."/>
            <person name="Birren B.W."/>
            <person name="Chen Z."/>
            <person name="Choi J."/>
            <person name="Crouch J.A."/>
            <person name="Duvick J.P."/>
            <person name="Farman M.A."/>
            <person name="Gan P."/>
            <person name="Heiman D."/>
            <person name="Henrissat B."/>
            <person name="Howard R.J."/>
            <person name="Kabbage M."/>
            <person name="Koch C."/>
            <person name="Kracher B."/>
            <person name="Kubo Y."/>
            <person name="Law A.D."/>
            <person name="Lebrun M.-H."/>
            <person name="Lee Y.-H."/>
            <person name="Miyara I."/>
            <person name="Moore N."/>
            <person name="Neumann U."/>
            <person name="Nordstroem K."/>
            <person name="Panaccione D.G."/>
            <person name="Panstruga R."/>
            <person name="Place M."/>
            <person name="Proctor R.H."/>
            <person name="Prusky D."/>
            <person name="Rech G."/>
            <person name="Reinhardt R."/>
            <person name="Rollins J.A."/>
            <person name="Rounsley S."/>
            <person name="Schardl C.L."/>
            <person name="Schwartz D.C."/>
            <person name="Shenoy N."/>
            <person name="Shirasu K."/>
            <person name="Sikhakolli U.R."/>
            <person name="Stueber K."/>
            <person name="Sukno S.A."/>
            <person name="Sweigard J.A."/>
            <person name="Takano Y."/>
            <person name="Takahara H."/>
            <person name="Trail F."/>
            <person name="van der Does H.C."/>
            <person name="Voll L.M."/>
            <person name="Will I."/>
            <person name="Young S."/>
            <person name="Zeng Q."/>
            <person name="Zhang J."/>
            <person name="Zhou S."/>
            <person name="Dickman M.B."/>
            <person name="Schulze-Lefert P."/>
            <person name="Ver Loren van Themaat E."/>
            <person name="Ma L.-J."/>
            <person name="Vaillancourt L.J."/>
        </authorList>
    </citation>
    <scope>NUCLEOTIDE SEQUENCE [LARGE SCALE GENOMIC DNA]</scope>
    <source>
        <strain evidence="3">M1.001 / M2 / FGSC 10212</strain>
    </source>
</reference>
<dbReference type="EMBL" id="GG697365">
    <property type="protein sequence ID" value="EFQ32892.1"/>
    <property type="molecule type" value="Genomic_DNA"/>
</dbReference>
<evidence type="ECO:0000313" key="2">
    <source>
        <dbReference type="EMBL" id="EFQ32892.1"/>
    </source>
</evidence>
<feature type="compositionally biased region" description="Polar residues" evidence="1">
    <location>
        <begin position="83"/>
        <end position="96"/>
    </location>
</feature>
<dbReference type="HOGENOM" id="CLU_2108844_0_0_1"/>
<dbReference type="GeneID" id="24413401"/>
<name>E3QPW5_COLGM</name>
<protein>
    <submittedName>
        <fullName evidence="2">Uncharacterized protein</fullName>
    </submittedName>
</protein>
<dbReference type="VEuPathDB" id="FungiDB:GLRG_08036"/>
<proteinExistence type="predicted"/>
<feature type="region of interest" description="Disordered" evidence="1">
    <location>
        <begin position="83"/>
        <end position="115"/>
    </location>
</feature>
<dbReference type="AlphaFoldDB" id="E3QPW5"/>
<accession>E3QPW5</accession>
<organism evidence="3">
    <name type="scientific">Colletotrichum graminicola (strain M1.001 / M2 / FGSC 10212)</name>
    <name type="common">Maize anthracnose fungus</name>
    <name type="synonym">Glomerella graminicola</name>
    <dbReference type="NCBI Taxonomy" id="645133"/>
    <lineage>
        <taxon>Eukaryota</taxon>
        <taxon>Fungi</taxon>
        <taxon>Dikarya</taxon>
        <taxon>Ascomycota</taxon>
        <taxon>Pezizomycotina</taxon>
        <taxon>Sordariomycetes</taxon>
        <taxon>Hypocreomycetidae</taxon>
        <taxon>Glomerellales</taxon>
        <taxon>Glomerellaceae</taxon>
        <taxon>Colletotrichum</taxon>
        <taxon>Colletotrichum graminicola species complex</taxon>
    </lineage>
</organism>
<gene>
    <name evidence="2" type="ORF">GLRG_08036</name>
</gene>
<evidence type="ECO:0000313" key="3">
    <source>
        <dbReference type="Proteomes" id="UP000008782"/>
    </source>
</evidence>
<dbReference type="Proteomes" id="UP000008782">
    <property type="component" value="Unassembled WGS sequence"/>
</dbReference>
<evidence type="ECO:0000256" key="1">
    <source>
        <dbReference type="SAM" id="MobiDB-lite"/>
    </source>
</evidence>
<keyword evidence="3" id="KW-1185">Reference proteome</keyword>
<sequence length="115" mass="12929">MRAMASVSFFRLPMLPQLIKPNQAERFLLKRLRVHLPNAQYMKPVPIVTHERVDCFNFKDSVPQLLSIPAGLLPYGPTLTGPVNATRYKTSANQPRPASVDSRQREAMPVSGDDQ</sequence>